<dbReference type="PANTHER" id="PTHR43825">
    <property type="entry name" value="PYRUVATE DEHYDROGENASE E1 COMPONENT"/>
    <property type="match status" value="1"/>
</dbReference>
<dbReference type="SUPFAM" id="SSF52518">
    <property type="entry name" value="Thiamin diphosphate-binding fold (THDP-binding)"/>
    <property type="match status" value="1"/>
</dbReference>
<evidence type="ECO:0000313" key="4">
    <source>
        <dbReference type="EMBL" id="SVC14215.1"/>
    </source>
</evidence>
<keyword evidence="3" id="KW-0472">Membrane</keyword>
<evidence type="ECO:0000256" key="2">
    <source>
        <dbReference type="ARBA" id="ARBA00023052"/>
    </source>
</evidence>
<dbReference type="InterPro" id="IPR029061">
    <property type="entry name" value="THDP-binding"/>
</dbReference>
<evidence type="ECO:0000256" key="3">
    <source>
        <dbReference type="SAM" id="Phobius"/>
    </source>
</evidence>
<sequence>MSNKYKDIDPKETKEWIESIEDALEEHGYERTRHLLETLISFSHKKGARLPFNTNTPFLNTILPGQQPEYPGNRELEKQIKSIVRWNAMAMVVKANKETAGIGGHISTYASAATLYEVAFNHFFKGPDHPNGQDLVYYQGHASPGIYARAYLEGRLNKENLHNFRRDLSSAGGLSSYPHPYLMPNFWQFATVSMGLGPIMAIYQARFMRYMINRGLMEETGRKVFAFLGDGEMDEPE</sequence>
<dbReference type="AlphaFoldDB" id="A0A382JRC4"/>
<gene>
    <name evidence="4" type="ORF">METZ01_LOCUS267069</name>
</gene>
<dbReference type="EMBL" id="UINC01075738">
    <property type="protein sequence ID" value="SVC14215.1"/>
    <property type="molecule type" value="Genomic_DNA"/>
</dbReference>
<dbReference type="Gene3D" id="3.40.50.970">
    <property type="match status" value="1"/>
</dbReference>
<dbReference type="InterPro" id="IPR051157">
    <property type="entry name" value="PDH/Transketolase"/>
</dbReference>
<keyword evidence="3" id="KW-1133">Transmembrane helix</keyword>
<reference evidence="4" key="1">
    <citation type="submission" date="2018-05" db="EMBL/GenBank/DDBJ databases">
        <authorList>
            <person name="Lanie J.A."/>
            <person name="Ng W.-L."/>
            <person name="Kazmierczak K.M."/>
            <person name="Andrzejewski T.M."/>
            <person name="Davidsen T.M."/>
            <person name="Wayne K.J."/>
            <person name="Tettelin H."/>
            <person name="Glass J.I."/>
            <person name="Rusch D."/>
            <person name="Podicherti R."/>
            <person name="Tsui H.-C.T."/>
            <person name="Winkler M.E."/>
        </authorList>
    </citation>
    <scope>NUCLEOTIDE SEQUENCE</scope>
</reference>
<feature type="transmembrane region" description="Helical" evidence="3">
    <location>
        <begin position="186"/>
        <end position="205"/>
    </location>
</feature>
<keyword evidence="3" id="KW-0812">Transmembrane</keyword>
<feature type="non-terminal residue" evidence="4">
    <location>
        <position position="237"/>
    </location>
</feature>
<dbReference type="PANTHER" id="PTHR43825:SF3">
    <property type="entry name" value="PYRUVATE DEHYDROGENASE E1 COMPONENT"/>
    <property type="match status" value="1"/>
</dbReference>
<comment type="cofactor">
    <cofactor evidence="1">
        <name>thiamine diphosphate</name>
        <dbReference type="ChEBI" id="CHEBI:58937"/>
    </cofactor>
</comment>
<accession>A0A382JRC4</accession>
<proteinExistence type="predicted"/>
<organism evidence="4">
    <name type="scientific">marine metagenome</name>
    <dbReference type="NCBI Taxonomy" id="408172"/>
    <lineage>
        <taxon>unclassified sequences</taxon>
        <taxon>metagenomes</taxon>
        <taxon>ecological metagenomes</taxon>
    </lineage>
</organism>
<name>A0A382JRC4_9ZZZZ</name>
<dbReference type="FunFam" id="3.40.50.970:FF:000011">
    <property type="entry name" value="Pyruvate dehydrogenase E1 component"/>
    <property type="match status" value="1"/>
</dbReference>
<protein>
    <submittedName>
        <fullName evidence="4">Uncharacterized protein</fullName>
    </submittedName>
</protein>
<evidence type="ECO:0000256" key="1">
    <source>
        <dbReference type="ARBA" id="ARBA00001964"/>
    </source>
</evidence>
<keyword evidence="2" id="KW-0786">Thiamine pyrophosphate</keyword>